<dbReference type="PANTHER" id="PTHR43297:SF2">
    <property type="entry name" value="DIPEPTIDE TRANSPORT ATP-BINDING PROTEIN DPPD"/>
    <property type="match status" value="1"/>
</dbReference>
<dbReference type="GO" id="GO:0016887">
    <property type="term" value="F:ATP hydrolysis activity"/>
    <property type="evidence" value="ECO:0007669"/>
    <property type="project" value="InterPro"/>
</dbReference>
<evidence type="ECO:0000313" key="7">
    <source>
        <dbReference type="EMBL" id="KID49567.1"/>
    </source>
</evidence>
<keyword evidence="5" id="KW-0472">Membrane</keyword>
<gene>
    <name evidence="7" type="ORF">C095_05310</name>
</gene>
<dbReference type="PATRIC" id="fig|1226633.4.peg.1073"/>
<comment type="similarity">
    <text evidence="2">Belongs to the ABC transporter superfamily.</text>
</comment>
<accession>A0A0B4FQE0</accession>
<dbReference type="InterPro" id="IPR050388">
    <property type="entry name" value="ABC_Ni/Peptide_Import"/>
</dbReference>
<reference evidence="7 8" key="1">
    <citation type="submission" date="2013-08" db="EMBL/GenBank/DDBJ databases">
        <title>An opportunistic ruminal bacterium that causes liver abscesses in cattle.</title>
        <authorList>
            <person name="Benahmed F.H."/>
            <person name="Rasmussen M."/>
            <person name="Harbottle H."/>
            <person name="Soppet D."/>
            <person name="Nagaraja T.G."/>
            <person name="Davidson M."/>
        </authorList>
    </citation>
    <scope>NUCLEOTIDE SEQUENCE [LARGE SCALE GENOMIC DNA]</scope>
    <source>
        <strain evidence="7 8">B35</strain>
    </source>
</reference>
<evidence type="ECO:0000313" key="8">
    <source>
        <dbReference type="Proteomes" id="UP000031184"/>
    </source>
</evidence>
<comment type="caution">
    <text evidence="7">The sequence shown here is derived from an EMBL/GenBank/DDBJ whole genome shotgun (WGS) entry which is preliminary data.</text>
</comment>
<evidence type="ECO:0000256" key="3">
    <source>
        <dbReference type="ARBA" id="ARBA00022448"/>
    </source>
</evidence>
<dbReference type="EMBL" id="AUZI01000012">
    <property type="protein sequence ID" value="KID49567.1"/>
    <property type="molecule type" value="Genomic_DNA"/>
</dbReference>
<dbReference type="GO" id="GO:0005524">
    <property type="term" value="F:ATP binding"/>
    <property type="evidence" value="ECO:0007669"/>
    <property type="project" value="InterPro"/>
</dbReference>
<evidence type="ECO:0000256" key="4">
    <source>
        <dbReference type="ARBA" id="ARBA00022475"/>
    </source>
</evidence>
<protein>
    <recommendedName>
        <fullName evidence="6">ABC transporter domain-containing protein</fullName>
    </recommendedName>
</protein>
<dbReference type="GO" id="GO:0016020">
    <property type="term" value="C:membrane"/>
    <property type="evidence" value="ECO:0007669"/>
    <property type="project" value="UniProtKB-SubCell"/>
</dbReference>
<keyword evidence="4" id="KW-1003">Cell membrane</keyword>
<evidence type="ECO:0000256" key="1">
    <source>
        <dbReference type="ARBA" id="ARBA00004370"/>
    </source>
</evidence>
<keyword evidence="3" id="KW-0813">Transport</keyword>
<dbReference type="InterPro" id="IPR003439">
    <property type="entry name" value="ABC_transporter-like_ATP-bd"/>
</dbReference>
<dbReference type="Proteomes" id="UP000031184">
    <property type="component" value="Unassembled WGS sequence"/>
</dbReference>
<dbReference type="InterPro" id="IPR027417">
    <property type="entry name" value="P-loop_NTPase"/>
</dbReference>
<dbReference type="AlphaFoldDB" id="A0A0B4FQE0"/>
<name>A0A0B4FQE0_9FUSO</name>
<sequence>MEEILRVENLSVEYYAASGKRQTGIQNINFSLQEGEIYGIIGESGSGKSTLLLAILGLLEDKAEIKGKIFYRGKEIQNLSEKEKKKYALKKLPWFFKINWID</sequence>
<comment type="subcellular location">
    <subcellularLocation>
        <location evidence="1">Membrane</location>
    </subcellularLocation>
</comment>
<organism evidence="7 8">
    <name type="scientific">Fusobacterium necrophorum subsp. funduliforme B35</name>
    <dbReference type="NCBI Taxonomy" id="1226633"/>
    <lineage>
        <taxon>Bacteria</taxon>
        <taxon>Fusobacteriati</taxon>
        <taxon>Fusobacteriota</taxon>
        <taxon>Fusobacteriia</taxon>
        <taxon>Fusobacteriales</taxon>
        <taxon>Fusobacteriaceae</taxon>
        <taxon>Fusobacterium</taxon>
    </lineage>
</organism>
<dbReference type="Pfam" id="PF00005">
    <property type="entry name" value="ABC_tran"/>
    <property type="match status" value="1"/>
</dbReference>
<feature type="domain" description="ABC transporter" evidence="6">
    <location>
        <begin position="26"/>
        <end position="84"/>
    </location>
</feature>
<dbReference type="PANTHER" id="PTHR43297">
    <property type="entry name" value="OLIGOPEPTIDE TRANSPORT ATP-BINDING PROTEIN APPD"/>
    <property type="match status" value="1"/>
</dbReference>
<evidence type="ECO:0000256" key="2">
    <source>
        <dbReference type="ARBA" id="ARBA00005417"/>
    </source>
</evidence>
<dbReference type="SUPFAM" id="SSF52540">
    <property type="entry name" value="P-loop containing nucleoside triphosphate hydrolases"/>
    <property type="match status" value="1"/>
</dbReference>
<proteinExistence type="inferred from homology"/>
<evidence type="ECO:0000259" key="6">
    <source>
        <dbReference type="Pfam" id="PF00005"/>
    </source>
</evidence>
<dbReference type="Gene3D" id="3.40.50.300">
    <property type="entry name" value="P-loop containing nucleotide triphosphate hydrolases"/>
    <property type="match status" value="1"/>
</dbReference>
<evidence type="ECO:0000256" key="5">
    <source>
        <dbReference type="ARBA" id="ARBA00023136"/>
    </source>
</evidence>